<sequence>MRVDPNSLQLILQANTSKIQQQANACQSQIGAVYDVIKSDSAAKGAAYDSARDYLSQVKLPALQC</sequence>
<gene>
    <name evidence="1" type="ORF">HXK26_03360</name>
</gene>
<organism evidence="1 2">
    <name type="scientific">Lancefieldella rimae</name>
    <dbReference type="NCBI Taxonomy" id="1383"/>
    <lineage>
        <taxon>Bacteria</taxon>
        <taxon>Bacillati</taxon>
        <taxon>Actinomycetota</taxon>
        <taxon>Coriobacteriia</taxon>
        <taxon>Coriobacteriales</taxon>
        <taxon>Atopobiaceae</taxon>
        <taxon>Lancefieldella</taxon>
    </lineage>
</organism>
<evidence type="ECO:0000313" key="2">
    <source>
        <dbReference type="Proteomes" id="UP000698335"/>
    </source>
</evidence>
<accession>A0A930VX40</accession>
<reference evidence="1" key="1">
    <citation type="submission" date="2020-04" db="EMBL/GenBank/DDBJ databases">
        <title>Deep metagenomics examines the oral microbiome during advanced dental caries in children, revealing novel taxa and co-occurrences with host molecules.</title>
        <authorList>
            <person name="Baker J.L."/>
            <person name="Morton J.T."/>
            <person name="Dinis M."/>
            <person name="Alvarez R."/>
            <person name="Tran N.C."/>
            <person name="Knight R."/>
            <person name="Edlund A."/>
        </authorList>
    </citation>
    <scope>NUCLEOTIDE SEQUENCE</scope>
    <source>
        <strain evidence="1">JCVI_38_bin.5</strain>
    </source>
</reference>
<dbReference type="Proteomes" id="UP000698335">
    <property type="component" value="Unassembled WGS sequence"/>
</dbReference>
<dbReference type="EMBL" id="JABZGW010000111">
    <property type="protein sequence ID" value="MBF4807715.1"/>
    <property type="molecule type" value="Genomic_DNA"/>
</dbReference>
<evidence type="ECO:0000313" key="1">
    <source>
        <dbReference type="EMBL" id="MBF4807715.1"/>
    </source>
</evidence>
<protein>
    <submittedName>
        <fullName evidence="1">Uncharacterized protein</fullName>
    </submittedName>
</protein>
<name>A0A930VX40_9ACTN</name>
<dbReference type="AlphaFoldDB" id="A0A930VX40"/>
<comment type="caution">
    <text evidence="1">The sequence shown here is derived from an EMBL/GenBank/DDBJ whole genome shotgun (WGS) entry which is preliminary data.</text>
</comment>
<proteinExistence type="predicted"/>